<dbReference type="EMBL" id="AHOM02000010">
    <property type="protein sequence ID" value="EJZ40178.1"/>
    <property type="molecule type" value="Genomic_DNA"/>
</dbReference>
<proteinExistence type="predicted"/>
<dbReference type="RefSeq" id="WP_008593573.1">
    <property type="nucleotide sequence ID" value="NZ_AHOM02000010.1"/>
</dbReference>
<accession>A0ABP2RCU8</accession>
<keyword evidence="3" id="KW-1185">Reference proteome</keyword>
<evidence type="ECO:0000313" key="2">
    <source>
        <dbReference type="EMBL" id="EJZ40178.1"/>
    </source>
</evidence>
<reference evidence="2 3" key="1">
    <citation type="submission" date="2012-08" db="EMBL/GenBank/DDBJ databases">
        <authorList>
            <person name="Harkins D.M."/>
            <person name="Durkin A.S."/>
            <person name="Selengut J.D."/>
            <person name="Sanka R."/>
            <person name="DePew J."/>
            <person name="Purushe J."/>
            <person name="Matthias M.A."/>
            <person name="Vinetz J.M."/>
            <person name="Sutton G.G."/>
            <person name="Nelson W.C."/>
            <person name="Fouts D.E."/>
        </authorList>
    </citation>
    <scope>NUCLEOTIDE SEQUENCE [LARGE SCALE GENOMIC DNA]</scope>
    <source>
        <strain evidence="2 3">MMD4847</strain>
    </source>
</reference>
<comment type="caution">
    <text evidence="2">The sequence shown here is derived from an EMBL/GenBank/DDBJ whole genome shotgun (WGS) entry which is preliminary data.</text>
</comment>
<gene>
    <name evidence="2" type="ORF">LEP1GSC178_1341</name>
</gene>
<sequence length="62" mass="6913">MSIRGASFLRHPFQDLCNKLESKQRTAEIAETYPLRSDLWKLTPPAVPEDGSLSPGPDEEVS</sequence>
<name>A0ABP2RCU8_9LEPT</name>
<protein>
    <recommendedName>
        <fullName evidence="4">DUF1564 family protein</fullName>
    </recommendedName>
</protein>
<evidence type="ECO:0000313" key="3">
    <source>
        <dbReference type="Proteomes" id="UP000018720"/>
    </source>
</evidence>
<feature type="region of interest" description="Disordered" evidence="1">
    <location>
        <begin position="41"/>
        <end position="62"/>
    </location>
</feature>
<dbReference type="Proteomes" id="UP000018720">
    <property type="component" value="Unassembled WGS sequence"/>
</dbReference>
<organism evidence="2 3">
    <name type="scientific">Leptospira licerasiae str. MMD4847</name>
    <dbReference type="NCBI Taxonomy" id="1049971"/>
    <lineage>
        <taxon>Bacteria</taxon>
        <taxon>Pseudomonadati</taxon>
        <taxon>Spirochaetota</taxon>
        <taxon>Spirochaetia</taxon>
        <taxon>Leptospirales</taxon>
        <taxon>Leptospiraceae</taxon>
        <taxon>Leptospira</taxon>
    </lineage>
</organism>
<evidence type="ECO:0008006" key="4">
    <source>
        <dbReference type="Google" id="ProtNLM"/>
    </source>
</evidence>
<evidence type="ECO:0000256" key="1">
    <source>
        <dbReference type="SAM" id="MobiDB-lite"/>
    </source>
</evidence>